<evidence type="ECO:0000313" key="4">
    <source>
        <dbReference type="Proteomes" id="UP000270190"/>
    </source>
</evidence>
<dbReference type="GO" id="GO:0160105">
    <property type="term" value="F:tRNA (adenine(22)-N1)-methyltransferase activity"/>
    <property type="evidence" value="ECO:0007669"/>
    <property type="project" value="UniProtKB-EC"/>
</dbReference>
<evidence type="ECO:0000313" key="1">
    <source>
        <dbReference type="EMBL" id="ATF26606.1"/>
    </source>
</evidence>
<dbReference type="EMBL" id="CP023483">
    <property type="protein sequence ID" value="ATF26606.1"/>
    <property type="molecule type" value="Genomic_DNA"/>
</dbReference>
<dbReference type="RefSeq" id="WP_029091142.1">
    <property type="nucleotide sequence ID" value="NZ_CBCPHX010000010.1"/>
</dbReference>
<proteinExistence type="predicted"/>
<keyword evidence="1" id="KW-0489">Methyltransferase</keyword>
<reference evidence="4" key="3">
    <citation type="submission" date="2018-04" db="EMBL/GenBank/DDBJ databases">
        <authorList>
            <person name="Illikoud N."/>
        </authorList>
    </citation>
    <scope>NUCLEOTIDE SEQUENCE [LARGE SCALE GENOMIC DNA]</scope>
</reference>
<dbReference type="OrthoDB" id="5881184at2"/>
<name>A0A1D2KNF6_BROTH</name>
<dbReference type="EC" id="2.1.1.217" evidence="2"/>
<dbReference type="EMBL" id="OUNC01000016">
    <property type="protein sequence ID" value="SPP28573.1"/>
    <property type="molecule type" value="Genomic_DNA"/>
</dbReference>
<dbReference type="PIRSF" id="PIRSF018637">
    <property type="entry name" value="TrmK"/>
    <property type="match status" value="1"/>
</dbReference>
<dbReference type="AlphaFoldDB" id="A0A1D2KNF6"/>
<dbReference type="InterPro" id="IPR006901">
    <property type="entry name" value="TrmK"/>
</dbReference>
<accession>A0A1D2KNF6</accession>
<dbReference type="Gene3D" id="3.40.50.150">
    <property type="entry name" value="Vaccinia Virus protein VP39"/>
    <property type="match status" value="1"/>
</dbReference>
<dbReference type="PANTHER" id="PTHR38451">
    <property type="entry name" value="TRNA (ADENINE(22)-N(1))-METHYLTRANSFERASE"/>
    <property type="match status" value="1"/>
</dbReference>
<dbReference type="GO" id="GO:0032259">
    <property type="term" value="P:methylation"/>
    <property type="evidence" value="ECO:0007669"/>
    <property type="project" value="UniProtKB-KW"/>
</dbReference>
<dbReference type="InterPro" id="IPR029063">
    <property type="entry name" value="SAM-dependent_MTases_sf"/>
</dbReference>
<gene>
    <name evidence="2" type="primary">trmK</name>
    <name evidence="2" type="ORF">BTBSAS_230031</name>
    <name evidence="1" type="ORF">CNY62_09540</name>
</gene>
<dbReference type="Proteomes" id="UP000243591">
    <property type="component" value="Chromosome"/>
</dbReference>
<evidence type="ECO:0000313" key="2">
    <source>
        <dbReference type="EMBL" id="SPP28573.1"/>
    </source>
</evidence>
<reference evidence="2" key="2">
    <citation type="submission" date="2018-04" db="EMBL/GenBank/DDBJ databases">
        <authorList>
            <person name="Go L.Y."/>
            <person name="Mitchell J.A."/>
        </authorList>
    </citation>
    <scope>NUCLEOTIDE SEQUENCE</scope>
    <source>
        <strain evidence="2">BSAS1 3</strain>
    </source>
</reference>
<dbReference type="Gene3D" id="1.10.287.1890">
    <property type="match status" value="1"/>
</dbReference>
<keyword evidence="3" id="KW-1185">Reference proteome</keyword>
<dbReference type="KEGG" id="bths:CNY62_09540"/>
<reference evidence="1 3" key="1">
    <citation type="submission" date="2017-09" db="EMBL/GenBank/DDBJ databases">
        <title>Complete Genome Sequences of Two Strains of the Meat Spoilage Bacterium Brochothrix thermosphacta Isolated from Ground Chicken.</title>
        <authorList>
            <person name="Paoli G.C."/>
            <person name="Wijey C."/>
            <person name="Chen C.-Y."/>
            <person name="Nguyen L."/>
            <person name="Yan X."/>
            <person name="Irwin P.L."/>
        </authorList>
    </citation>
    <scope>NUCLEOTIDE SEQUENCE [LARGE SCALE GENOMIC DNA]</scope>
    <source>
        <strain evidence="1 3">BI</strain>
    </source>
</reference>
<dbReference type="STRING" id="2756.BFR44_11255"/>
<protein>
    <submittedName>
        <fullName evidence="1 2">tRNA (Adenine(22)-N(1))-methyltransferase</fullName>
        <ecNumber evidence="2">2.1.1.217</ecNumber>
    </submittedName>
</protein>
<organism evidence="1 3">
    <name type="scientific">Brochothrix thermosphacta</name>
    <name type="common">Microbacterium thermosphactum</name>
    <dbReference type="NCBI Taxonomy" id="2756"/>
    <lineage>
        <taxon>Bacteria</taxon>
        <taxon>Bacillati</taxon>
        <taxon>Bacillota</taxon>
        <taxon>Bacilli</taxon>
        <taxon>Bacillales</taxon>
        <taxon>Listeriaceae</taxon>
        <taxon>Brochothrix</taxon>
    </lineage>
</organism>
<dbReference type="PANTHER" id="PTHR38451:SF1">
    <property type="entry name" value="TRNA (ADENINE(22)-N(1))-METHYLTRANSFERASE"/>
    <property type="match status" value="1"/>
</dbReference>
<dbReference type="Pfam" id="PF04816">
    <property type="entry name" value="TrmK"/>
    <property type="match status" value="1"/>
</dbReference>
<keyword evidence="1" id="KW-0808">Transferase</keyword>
<evidence type="ECO:0000313" key="3">
    <source>
        <dbReference type="Proteomes" id="UP000243591"/>
    </source>
</evidence>
<dbReference type="Proteomes" id="UP000270190">
    <property type="component" value="Unassembled WGS sequence"/>
</dbReference>
<dbReference type="GeneID" id="66536680"/>
<sequence length="233" mass="26224">MNERELSQRLKTVVDYFPEKARVADIGSDHAYLPCYAIIEKKAVFAIAGEVVEGPYQSACTHVQGLALTKDISVRKGNGLAVINSEDKINTIVIAGMGGPLIRSILEAEPQRLTDNMRLILQPNVAANSIREWAQLNQYQIISETILEEDEKIYEILVLEKSATTVSYNTNEIKFGPFLQNEKSTTFIKFWKSERTTLQTIIKRIEKGSQNEASHAKITTLQQRIQEIDEVLA</sequence>